<gene>
    <name evidence="3" type="ORF">CFP56_000732</name>
</gene>
<dbReference type="EMBL" id="PKMF04000957">
    <property type="protein sequence ID" value="KAK7816112.1"/>
    <property type="molecule type" value="Genomic_DNA"/>
</dbReference>
<evidence type="ECO:0000313" key="4">
    <source>
        <dbReference type="Proteomes" id="UP000237347"/>
    </source>
</evidence>
<reference evidence="3 4" key="1">
    <citation type="journal article" date="2018" name="Sci. Data">
        <title>The draft genome sequence of cork oak.</title>
        <authorList>
            <person name="Ramos A.M."/>
            <person name="Usie A."/>
            <person name="Barbosa P."/>
            <person name="Barros P.M."/>
            <person name="Capote T."/>
            <person name="Chaves I."/>
            <person name="Simoes F."/>
            <person name="Abreu I."/>
            <person name="Carrasquinho I."/>
            <person name="Faro C."/>
            <person name="Guimaraes J.B."/>
            <person name="Mendonca D."/>
            <person name="Nobrega F."/>
            <person name="Rodrigues L."/>
            <person name="Saibo N.J.M."/>
            <person name="Varela M.C."/>
            <person name="Egas C."/>
            <person name="Matos J."/>
            <person name="Miguel C.M."/>
            <person name="Oliveira M.M."/>
            <person name="Ricardo C.P."/>
            <person name="Goncalves S."/>
        </authorList>
    </citation>
    <scope>NUCLEOTIDE SEQUENCE [LARGE SCALE GENOMIC DNA]</scope>
    <source>
        <strain evidence="4">cv. HL8</strain>
    </source>
</reference>
<dbReference type="AlphaFoldDB" id="A0AAW0INX8"/>
<feature type="region of interest" description="Disordered" evidence="1">
    <location>
        <begin position="42"/>
        <end position="82"/>
    </location>
</feature>
<keyword evidence="2" id="KW-0812">Transmembrane</keyword>
<sequence>MIRELGLTLGTESWLRLGISWIWDCGGGGAAAAAAPLGFTAGTSTTPVTTTPSTTTPSTTTPSTTTPTTTTPTTASPYTTTTPSNGVLGGIGTIRSGINTDDSHGGLRLADTTFFSFFVTILFTGLMFCWS</sequence>
<evidence type="ECO:0000256" key="1">
    <source>
        <dbReference type="SAM" id="MobiDB-lite"/>
    </source>
</evidence>
<dbReference type="Proteomes" id="UP000237347">
    <property type="component" value="Unassembled WGS sequence"/>
</dbReference>
<evidence type="ECO:0000313" key="3">
    <source>
        <dbReference type="EMBL" id="KAK7816112.1"/>
    </source>
</evidence>
<evidence type="ECO:0000256" key="2">
    <source>
        <dbReference type="SAM" id="Phobius"/>
    </source>
</evidence>
<feature type="compositionally biased region" description="Low complexity" evidence="1">
    <location>
        <begin position="43"/>
        <end position="82"/>
    </location>
</feature>
<accession>A0AAW0INX8</accession>
<keyword evidence="4" id="KW-1185">Reference proteome</keyword>
<comment type="caution">
    <text evidence="3">The sequence shown here is derived from an EMBL/GenBank/DDBJ whole genome shotgun (WGS) entry which is preliminary data.</text>
</comment>
<keyword evidence="2" id="KW-1133">Transmembrane helix</keyword>
<organism evidence="3 4">
    <name type="scientific">Quercus suber</name>
    <name type="common">Cork oak</name>
    <dbReference type="NCBI Taxonomy" id="58331"/>
    <lineage>
        <taxon>Eukaryota</taxon>
        <taxon>Viridiplantae</taxon>
        <taxon>Streptophyta</taxon>
        <taxon>Embryophyta</taxon>
        <taxon>Tracheophyta</taxon>
        <taxon>Spermatophyta</taxon>
        <taxon>Magnoliopsida</taxon>
        <taxon>eudicotyledons</taxon>
        <taxon>Gunneridae</taxon>
        <taxon>Pentapetalae</taxon>
        <taxon>rosids</taxon>
        <taxon>fabids</taxon>
        <taxon>Fagales</taxon>
        <taxon>Fagaceae</taxon>
        <taxon>Quercus</taxon>
    </lineage>
</organism>
<keyword evidence="2" id="KW-0472">Membrane</keyword>
<name>A0AAW0INX8_QUESU</name>
<proteinExistence type="predicted"/>
<feature type="transmembrane region" description="Helical" evidence="2">
    <location>
        <begin position="112"/>
        <end position="130"/>
    </location>
</feature>
<protein>
    <submittedName>
        <fullName evidence="3">Uncharacterized protein</fullName>
    </submittedName>
</protein>